<dbReference type="Proteomes" id="UP000765509">
    <property type="component" value="Unassembled WGS sequence"/>
</dbReference>
<gene>
    <name evidence="1" type="ORF">O181_002102</name>
</gene>
<accession>A0A9Q3GDN7</accession>
<dbReference type="EMBL" id="AVOT02000339">
    <property type="protein sequence ID" value="MBW0462387.1"/>
    <property type="molecule type" value="Genomic_DNA"/>
</dbReference>
<evidence type="ECO:0000313" key="2">
    <source>
        <dbReference type="Proteomes" id="UP000765509"/>
    </source>
</evidence>
<reference evidence="1" key="1">
    <citation type="submission" date="2021-03" db="EMBL/GenBank/DDBJ databases">
        <title>Draft genome sequence of rust myrtle Austropuccinia psidii MF-1, a brazilian biotype.</title>
        <authorList>
            <person name="Quecine M.C."/>
            <person name="Pachon D.M.R."/>
            <person name="Bonatelli M.L."/>
            <person name="Correr F.H."/>
            <person name="Franceschini L.M."/>
            <person name="Leite T.F."/>
            <person name="Margarido G.R.A."/>
            <person name="Almeida C.A."/>
            <person name="Ferrarezi J.A."/>
            <person name="Labate C.A."/>
        </authorList>
    </citation>
    <scope>NUCLEOTIDE SEQUENCE</scope>
    <source>
        <strain evidence="1">MF-1</strain>
    </source>
</reference>
<dbReference type="AlphaFoldDB" id="A0A9Q3GDN7"/>
<proteinExistence type="predicted"/>
<keyword evidence="2" id="KW-1185">Reference proteome</keyword>
<sequence>MSAINLPYASTCPPVLSAPYHAYAPAVPHRYASPTTPCPPLTILMLPPTQFILSSIYHAHAAAVPSIYDSAPATQSLNLCTLRRLPCLSCPLRPKYIPSAPLSMWYASHF</sequence>
<protein>
    <submittedName>
        <fullName evidence="1">Uncharacterized protein</fullName>
    </submittedName>
</protein>
<evidence type="ECO:0000313" key="1">
    <source>
        <dbReference type="EMBL" id="MBW0462387.1"/>
    </source>
</evidence>
<comment type="caution">
    <text evidence="1">The sequence shown here is derived from an EMBL/GenBank/DDBJ whole genome shotgun (WGS) entry which is preliminary data.</text>
</comment>
<name>A0A9Q3GDN7_9BASI</name>
<organism evidence="1 2">
    <name type="scientific">Austropuccinia psidii MF-1</name>
    <dbReference type="NCBI Taxonomy" id="1389203"/>
    <lineage>
        <taxon>Eukaryota</taxon>
        <taxon>Fungi</taxon>
        <taxon>Dikarya</taxon>
        <taxon>Basidiomycota</taxon>
        <taxon>Pucciniomycotina</taxon>
        <taxon>Pucciniomycetes</taxon>
        <taxon>Pucciniales</taxon>
        <taxon>Sphaerophragmiaceae</taxon>
        <taxon>Austropuccinia</taxon>
    </lineage>
</organism>